<dbReference type="Proteomes" id="UP000199183">
    <property type="component" value="Unassembled WGS sequence"/>
</dbReference>
<dbReference type="EMBL" id="FNRY01000001">
    <property type="protein sequence ID" value="SEB65692.1"/>
    <property type="molecule type" value="Genomic_DNA"/>
</dbReference>
<keyword evidence="2" id="KW-1185">Reference proteome</keyword>
<dbReference type="RefSeq" id="WP_091181909.1">
    <property type="nucleotide sequence ID" value="NZ_FNRY01000001.1"/>
</dbReference>
<reference evidence="1 2" key="1">
    <citation type="submission" date="2016-10" db="EMBL/GenBank/DDBJ databases">
        <authorList>
            <person name="de Groot N.N."/>
        </authorList>
    </citation>
    <scope>NUCLEOTIDE SEQUENCE [LARGE SCALE GENOMIC DNA]</scope>
    <source>
        <strain evidence="1 2">DSM 21799</strain>
    </source>
</reference>
<dbReference type="OrthoDB" id="9796999at2"/>
<sequence length="191" mass="21439">MADRETLYFDDAAAWERWLDENHALSDAIDLAIAKKGAGVPSVTAAEALEVALCFGWINGVRNRLDERHYLQSYMPRRARSTWSQVNRDIVEELIAAGRMRPAGQTEIDRAKADGRWDAAYAPASRIEVPPELQSLLDANPAAAAFFATLSGQNRYAILFRIVTAKRPETRARRATTFVEMLERGETIYPQ</sequence>
<organism evidence="1 2">
    <name type="scientific">Paramicrobacterium humi</name>
    <dbReference type="NCBI Taxonomy" id="640635"/>
    <lineage>
        <taxon>Bacteria</taxon>
        <taxon>Bacillati</taxon>
        <taxon>Actinomycetota</taxon>
        <taxon>Actinomycetes</taxon>
        <taxon>Micrococcales</taxon>
        <taxon>Microbacteriaceae</taxon>
        <taxon>Paramicrobacterium</taxon>
    </lineage>
</organism>
<evidence type="ECO:0000313" key="2">
    <source>
        <dbReference type="Proteomes" id="UP000199183"/>
    </source>
</evidence>
<dbReference type="AlphaFoldDB" id="A0A1H4L694"/>
<dbReference type="Pfam" id="PF13376">
    <property type="entry name" value="OmdA"/>
    <property type="match status" value="1"/>
</dbReference>
<gene>
    <name evidence="1" type="ORF">SAMN04489806_1421</name>
</gene>
<evidence type="ECO:0000313" key="1">
    <source>
        <dbReference type="EMBL" id="SEB65692.1"/>
    </source>
</evidence>
<protein>
    <submittedName>
        <fullName evidence="1">Uncharacterized conserved protein YdeI, YjbR/CyaY-like superfamily, DUF1801 family</fullName>
    </submittedName>
</protein>
<accession>A0A1H4L694</accession>
<name>A0A1H4L694_9MICO</name>
<proteinExistence type="predicted"/>